<evidence type="ECO:0000256" key="6">
    <source>
        <dbReference type="ARBA" id="ARBA00022847"/>
    </source>
</evidence>
<keyword evidence="6" id="KW-0769">Symport</keyword>
<keyword evidence="4" id="KW-1003">Cell membrane</keyword>
<name>A0ABZ0UVG6_9RICK</name>
<keyword evidence="11" id="KW-0739">Sodium transport</keyword>
<dbReference type="Pfam" id="PF00474">
    <property type="entry name" value="SSF"/>
    <property type="match status" value="1"/>
</dbReference>
<feature type="transmembrane region" description="Helical" evidence="14">
    <location>
        <begin position="308"/>
        <end position="325"/>
    </location>
</feature>
<feature type="transmembrane region" description="Helical" evidence="14">
    <location>
        <begin position="251"/>
        <end position="272"/>
    </location>
</feature>
<keyword evidence="7 14" id="KW-1133">Transmembrane helix</keyword>
<dbReference type="PANTHER" id="PTHR48086">
    <property type="entry name" value="SODIUM/PROLINE SYMPORTER-RELATED"/>
    <property type="match status" value="1"/>
</dbReference>
<feature type="transmembrane region" description="Helical" evidence="14">
    <location>
        <begin position="163"/>
        <end position="188"/>
    </location>
</feature>
<gene>
    <name evidence="15" type="ORF">Trichorick_00858</name>
</gene>
<accession>A0ABZ0UVG6</accession>
<dbReference type="PANTHER" id="PTHR48086:SF3">
    <property type="entry name" value="SODIUM_PROLINE SYMPORTER"/>
    <property type="match status" value="1"/>
</dbReference>
<evidence type="ECO:0000256" key="9">
    <source>
        <dbReference type="ARBA" id="ARBA00023065"/>
    </source>
</evidence>
<dbReference type="InterPro" id="IPR001734">
    <property type="entry name" value="Na/solute_symporter"/>
</dbReference>
<feature type="transmembrane region" description="Helical" evidence="14">
    <location>
        <begin position="15"/>
        <end position="35"/>
    </location>
</feature>
<dbReference type="InterPro" id="IPR038377">
    <property type="entry name" value="Na/Glc_symporter_sf"/>
</dbReference>
<evidence type="ECO:0000256" key="12">
    <source>
        <dbReference type="ARBA" id="ARBA00033708"/>
    </source>
</evidence>
<feature type="transmembrane region" description="Helical" evidence="14">
    <location>
        <begin position="331"/>
        <end position="351"/>
    </location>
</feature>
<comment type="subcellular location">
    <subcellularLocation>
        <location evidence="1">Cell membrane</location>
        <topology evidence="1">Multi-pass membrane protein</topology>
    </subcellularLocation>
</comment>
<dbReference type="EMBL" id="CP112932">
    <property type="protein sequence ID" value="WPY00968.1"/>
    <property type="molecule type" value="Genomic_DNA"/>
</dbReference>
<keyword evidence="16" id="KW-1185">Reference proteome</keyword>
<comment type="similarity">
    <text evidence="2 13">Belongs to the sodium:solute symporter (SSF) (TC 2.A.21) family.</text>
</comment>
<evidence type="ECO:0000256" key="1">
    <source>
        <dbReference type="ARBA" id="ARBA00004651"/>
    </source>
</evidence>
<proteinExistence type="inferred from homology"/>
<evidence type="ECO:0000256" key="8">
    <source>
        <dbReference type="ARBA" id="ARBA00023053"/>
    </source>
</evidence>
<organism evidence="15 16">
    <name type="scientific">Candidatus Trichorickettsia mobilis</name>
    <dbReference type="NCBI Taxonomy" id="1346319"/>
    <lineage>
        <taxon>Bacteria</taxon>
        <taxon>Pseudomonadati</taxon>
        <taxon>Pseudomonadota</taxon>
        <taxon>Alphaproteobacteria</taxon>
        <taxon>Rickettsiales</taxon>
        <taxon>Rickettsiaceae</taxon>
        <taxon>Rickettsieae</taxon>
        <taxon>Candidatus Trichorickettsia</taxon>
    </lineage>
</organism>
<evidence type="ECO:0000256" key="7">
    <source>
        <dbReference type="ARBA" id="ARBA00022989"/>
    </source>
</evidence>
<evidence type="ECO:0000256" key="14">
    <source>
        <dbReference type="SAM" id="Phobius"/>
    </source>
</evidence>
<keyword evidence="3" id="KW-0813">Transport</keyword>
<feature type="transmembrane region" description="Helical" evidence="14">
    <location>
        <begin position="78"/>
        <end position="97"/>
    </location>
</feature>
<keyword evidence="10 14" id="KW-0472">Membrane</keyword>
<evidence type="ECO:0000256" key="3">
    <source>
        <dbReference type="ARBA" id="ARBA00022448"/>
    </source>
</evidence>
<dbReference type="Proteomes" id="UP001326613">
    <property type="component" value="Chromosome"/>
</dbReference>
<dbReference type="PROSITE" id="PS50283">
    <property type="entry name" value="NA_SOLUT_SYMP_3"/>
    <property type="match status" value="1"/>
</dbReference>
<dbReference type="Gene3D" id="1.20.1730.10">
    <property type="entry name" value="Sodium/glucose cotransporter"/>
    <property type="match status" value="1"/>
</dbReference>
<dbReference type="InterPro" id="IPR050277">
    <property type="entry name" value="Sodium:Solute_Symporter"/>
</dbReference>
<evidence type="ECO:0000256" key="5">
    <source>
        <dbReference type="ARBA" id="ARBA00022692"/>
    </source>
</evidence>
<protein>
    <submittedName>
        <fullName evidence="15">Sodium:solute symporter family C-terminal domain protein</fullName>
    </submittedName>
</protein>
<reference evidence="15 16" key="1">
    <citation type="submission" date="2022-10" db="EMBL/GenBank/DDBJ databases">
        <title>Host association and intracellularity evolved multiple times independently in the Rickettsiales.</title>
        <authorList>
            <person name="Castelli M."/>
            <person name="Nardi T."/>
            <person name="Gammuto L."/>
            <person name="Bellinzona G."/>
            <person name="Sabaneyeva E."/>
            <person name="Potekhin A."/>
            <person name="Serra V."/>
            <person name="Petroni G."/>
            <person name="Sassera D."/>
        </authorList>
    </citation>
    <scope>NUCLEOTIDE SEQUENCE [LARGE SCALE GENOMIC DNA]</scope>
    <source>
        <strain evidence="15 16">Kr 154-4</strain>
    </source>
</reference>
<evidence type="ECO:0000256" key="11">
    <source>
        <dbReference type="ARBA" id="ARBA00023201"/>
    </source>
</evidence>
<keyword evidence="5 14" id="KW-0812">Transmembrane</keyword>
<keyword evidence="8" id="KW-0915">Sodium</keyword>
<feature type="transmembrane region" description="Helical" evidence="14">
    <location>
        <begin position="131"/>
        <end position="151"/>
    </location>
</feature>
<feature type="transmembrane region" description="Helical" evidence="14">
    <location>
        <begin position="41"/>
        <end position="66"/>
    </location>
</feature>
<evidence type="ECO:0000256" key="2">
    <source>
        <dbReference type="ARBA" id="ARBA00006434"/>
    </source>
</evidence>
<keyword evidence="9" id="KW-0406">Ion transport</keyword>
<evidence type="ECO:0000313" key="15">
    <source>
        <dbReference type="EMBL" id="WPY00968.1"/>
    </source>
</evidence>
<evidence type="ECO:0000256" key="10">
    <source>
        <dbReference type="ARBA" id="ARBA00023136"/>
    </source>
</evidence>
<dbReference type="CDD" id="cd10322">
    <property type="entry name" value="SLC5sbd"/>
    <property type="match status" value="1"/>
</dbReference>
<evidence type="ECO:0000256" key="13">
    <source>
        <dbReference type="RuleBase" id="RU362091"/>
    </source>
</evidence>
<evidence type="ECO:0000313" key="16">
    <source>
        <dbReference type="Proteomes" id="UP001326613"/>
    </source>
</evidence>
<sequence length="364" mass="40784">MSIADAMTSVYGEKVGFVTAIAGLIGISGSIAVQLKLSGLMFNYALGMPEIYGVIISGLVITIYSALGGIRSVTFTDIIQFFTFGTIVPLISFYLYYSFVNVDVIVDTISQSPLFDIKQLFDFSEASNKKLFIIIVFMIPAFNPAMFQRIAMAKNWQQVRSSFYTSAFFITCLALLISWIAIILFVKYPDLKSNEVVKHLIFNEHLPQGFKGLLLISIMAMIMSTADSYINSSAVLVVHDFLKNMKIKDQLAATRLTSYFIGIFAIIVSLKQGTLLDIFMFTTSFYMPTVSVPFIMACLGLRSTEKPVLWGMGAGLFVVLVWNYYEIQSDSIVPAMFANLVTLVFMHYYYLAKRRTNELSKGER</sequence>
<evidence type="ECO:0000256" key="4">
    <source>
        <dbReference type="ARBA" id="ARBA00022475"/>
    </source>
</evidence>
<comment type="catalytic activity">
    <reaction evidence="12">
        <text>L-proline(in) + Na(+)(in) = L-proline(out) + Na(+)(out)</text>
        <dbReference type="Rhea" id="RHEA:28967"/>
        <dbReference type="ChEBI" id="CHEBI:29101"/>
        <dbReference type="ChEBI" id="CHEBI:60039"/>
    </reaction>
</comment>
<feature type="transmembrane region" description="Helical" evidence="14">
    <location>
        <begin position="278"/>
        <end position="301"/>
    </location>
</feature>